<sequence>MSFIKQVSPLLYVLAAHLPAHAEEGAVLPSLPALLLDRHQLVTVDGKLDEAAWQAAPEFAQFHQFLPENGKPVPPGLRTSVRLLIDEHALVFGIRAWDDDAAGMRGSLARRDKVARDQDFIGIWLDPTGHSRAAQFVRVNIDGVLSDGMYRADEDEQDMGPDFPIDAAVRRLPDGYSMEIRWPLANLRFPYEGGNAWKLMVERSVPHAGGLVLTSTPLRTGTISFIDALQPIDGMGATVETVRDRAFLDLKPELTVRANRDRDDAGRRHANEASASLEINARPRADWVFNATINPDFSQVEIDEPMPTGASRIALSLPEKRAFFLESADVLGLPLPAFYSRTIASPEWGLRATWRSAQADATAMSLRDEEGGAVQRGRVYETVEYGQTRRTLASLVRGRWHDGGMVLGAFASQRGYGDAGGNAVAGFDGQWRSDGNQASWLLMHSQTSAAFTDEERTVRVPARRGSYAQGRYVHTSDDWWNEAKIEAIGAGFVNDNGFVPQTGIVKTDINLNRRLGEHTVPLGAGSLQLYEFETHLGVHETRTLSDAVTGQPANEIVERKVQPGIWFRSGRQTDLWANLGFDQQRAHRGGKLHDTPALHFGFDSSPLPWMPVLKAEVTLGRQLDVDADRVGGGGNVVVDAGLRFPLPGGWALESDVRVNRAWINGTRVRPAFADNGWRWLGMLHFTASDSLRLLAQNTSSSRRDDGITGLAPWAERGSHRSLLYRHLWRHGRSMSVGYARDRASEANAVNASLTVKFQWEV</sequence>
<dbReference type="OrthoDB" id="9786766at2"/>
<reference evidence="3" key="2">
    <citation type="submission" date="2019-07" db="EMBL/GenBank/DDBJ databases">
        <authorList>
            <person name="Whitman W."/>
            <person name="Huntemann M."/>
            <person name="Clum A."/>
            <person name="Pillay M."/>
            <person name="Palaniappan K."/>
            <person name="Varghese N."/>
            <person name="Mikhailova N."/>
            <person name="Stamatis D."/>
            <person name="Reddy T."/>
            <person name="Daum C."/>
            <person name="Shapiro N."/>
            <person name="Ivanova N."/>
            <person name="Kyrpides N."/>
            <person name="Woyke T."/>
        </authorList>
    </citation>
    <scope>NUCLEOTIDE SEQUENCE</scope>
    <source>
        <strain evidence="3">CGMCC 1.10685</strain>
    </source>
</reference>
<dbReference type="Proteomes" id="UP000315112">
    <property type="component" value="Unassembled WGS sequence"/>
</dbReference>
<feature type="chain" id="PRO_5044618092" evidence="1">
    <location>
        <begin position="23"/>
        <end position="761"/>
    </location>
</feature>
<dbReference type="EMBL" id="CP046904">
    <property type="protein sequence ID" value="QGZ38184.1"/>
    <property type="molecule type" value="Genomic_DNA"/>
</dbReference>
<reference evidence="2 5" key="3">
    <citation type="submission" date="2019-12" db="EMBL/GenBank/DDBJ databases">
        <title>Draft Genome Sequences of Six Type Strains of the Genus Massilia.</title>
        <authorList>
            <person name="Miess H."/>
            <person name="Frediansyah A."/>
            <person name="Goeker M."/>
            <person name="Gross H."/>
        </authorList>
    </citation>
    <scope>NUCLEOTIDE SEQUENCE [LARGE SCALE GENOMIC DNA]</scope>
    <source>
        <strain evidence="2 5">DSM 26639</strain>
    </source>
</reference>
<organism evidence="3 4">
    <name type="scientific">Pseudoduganella flava</name>
    <dbReference type="NCBI Taxonomy" id="871742"/>
    <lineage>
        <taxon>Bacteria</taxon>
        <taxon>Pseudomonadati</taxon>
        <taxon>Pseudomonadota</taxon>
        <taxon>Betaproteobacteria</taxon>
        <taxon>Burkholderiales</taxon>
        <taxon>Oxalobacteraceae</taxon>
        <taxon>Telluria group</taxon>
        <taxon>Pseudoduganella</taxon>
    </lineage>
</organism>
<name>A0A562Q0S4_9BURK</name>
<dbReference type="Gene3D" id="2.60.40.1190">
    <property type="match status" value="1"/>
</dbReference>
<evidence type="ECO:0000313" key="4">
    <source>
        <dbReference type="Proteomes" id="UP000315112"/>
    </source>
</evidence>
<dbReference type="AlphaFoldDB" id="A0A562Q0S4"/>
<dbReference type="EMBL" id="VLKW01000002">
    <property type="protein sequence ID" value="TWI50291.1"/>
    <property type="molecule type" value="Genomic_DNA"/>
</dbReference>
<keyword evidence="1" id="KW-0732">Signal</keyword>
<protein>
    <submittedName>
        <fullName evidence="3">Uncharacterized protein</fullName>
    </submittedName>
</protein>
<evidence type="ECO:0000313" key="3">
    <source>
        <dbReference type="EMBL" id="TWI50291.1"/>
    </source>
</evidence>
<feature type="signal peptide" evidence="1">
    <location>
        <begin position="1"/>
        <end position="22"/>
    </location>
</feature>
<evidence type="ECO:0000313" key="5">
    <source>
        <dbReference type="Proteomes" id="UP000437862"/>
    </source>
</evidence>
<dbReference type="Proteomes" id="UP000437862">
    <property type="component" value="Chromosome"/>
</dbReference>
<keyword evidence="5" id="KW-1185">Reference proteome</keyword>
<dbReference type="RefSeq" id="WP_145873908.1">
    <property type="nucleotide sequence ID" value="NZ_CP046904.1"/>
</dbReference>
<evidence type="ECO:0000313" key="2">
    <source>
        <dbReference type="EMBL" id="QGZ38184.1"/>
    </source>
</evidence>
<dbReference type="SUPFAM" id="SSF49344">
    <property type="entry name" value="CBD9-like"/>
    <property type="match status" value="1"/>
</dbReference>
<accession>A0A562Q0S4</accession>
<gene>
    <name evidence="2" type="ORF">GO485_03385</name>
    <name evidence="3" type="ORF">IP92_01520</name>
</gene>
<proteinExistence type="predicted"/>
<evidence type="ECO:0000256" key="1">
    <source>
        <dbReference type="SAM" id="SignalP"/>
    </source>
</evidence>
<reference evidence="3 4" key="1">
    <citation type="journal article" date="2015" name="Stand. Genomic Sci.">
        <title>Genomic Encyclopedia of Bacterial and Archaeal Type Strains, Phase III: the genomes of soil and plant-associated and newly described type strains.</title>
        <authorList>
            <person name="Whitman W.B."/>
            <person name="Woyke T."/>
            <person name="Klenk H.P."/>
            <person name="Zhou Y."/>
            <person name="Lilburn T.G."/>
            <person name="Beck B.J."/>
            <person name="De Vos P."/>
            <person name="Vandamme P."/>
            <person name="Eisen J.A."/>
            <person name="Garrity G."/>
            <person name="Hugenholtz P."/>
            <person name="Kyrpides N.C."/>
        </authorList>
    </citation>
    <scope>NUCLEOTIDE SEQUENCE [LARGE SCALE GENOMIC DNA]</scope>
    <source>
        <strain evidence="3 4">CGMCC 1.10685</strain>
    </source>
</reference>